<keyword evidence="6" id="KW-0297">G-protein coupled receptor</keyword>
<evidence type="ECO:0000313" key="13">
    <source>
        <dbReference type="Proteomes" id="UP000308365"/>
    </source>
</evidence>
<dbReference type="Gene3D" id="1.20.1070.10">
    <property type="entry name" value="Rhodopsin 7-helix transmembrane proteins"/>
    <property type="match status" value="1"/>
</dbReference>
<proteinExistence type="predicted"/>
<keyword evidence="6" id="KW-0807">Transducer</keyword>
<evidence type="ECO:0000259" key="11">
    <source>
        <dbReference type="PROSITE" id="PS50262"/>
    </source>
</evidence>
<evidence type="ECO:0000256" key="5">
    <source>
        <dbReference type="ARBA" id="ARBA00022989"/>
    </source>
</evidence>
<dbReference type="PROSITE" id="PS50262">
    <property type="entry name" value="G_PROTEIN_RECEP_F1_2"/>
    <property type="match status" value="2"/>
</dbReference>
<dbReference type="PRINTS" id="PR01846">
    <property type="entry name" value="TRHRFAMILY"/>
</dbReference>
<dbReference type="GO" id="GO:0007200">
    <property type="term" value="P:phospholipase C-activating G protein-coupled receptor signaling pathway"/>
    <property type="evidence" value="ECO:0007669"/>
    <property type="project" value="TreeGrafter"/>
</dbReference>
<feature type="transmembrane region" description="Helical" evidence="10">
    <location>
        <begin position="422"/>
        <end position="445"/>
    </location>
</feature>
<feature type="domain" description="G-protein coupled receptors family 1 profile" evidence="11">
    <location>
        <begin position="465"/>
        <end position="581"/>
    </location>
</feature>
<feature type="transmembrane region" description="Helical" evidence="10">
    <location>
        <begin position="357"/>
        <end position="376"/>
    </location>
</feature>
<evidence type="ECO:0000313" key="12">
    <source>
        <dbReference type="EMBL" id="TKC36607.1"/>
    </source>
</evidence>
<evidence type="ECO:0000256" key="2">
    <source>
        <dbReference type="ARBA" id="ARBA00004370"/>
    </source>
</evidence>
<sequence>HICENESAGRIHREEGTRSPRLSKRPDASQPPEGALVWAFGVPCWEGLRLLDVQMLSVPCTSSRSRGIRAWHWNLHFKCLGRARPLAIWGCQLRFLLSEPAEGPLRAKRSLPASTALSSGSPPPLQITVEGPRGAVPTPDSPSDSRHRSPPPPAPVIPASQEQGAEALRWLNGREALFQESEGPQATWIRVWECLQTPVGTGSSGSALVLGRLSSGEAGLPGARLRSEGAGTRHCWLVTPTGLKAGAVTSRAPGPCVSLGPGSLERQVFIQQREARLLVWTPPGVPSPSSACAATVENGSGPGSPSAVSLVPSDAVPSPEYKMVSVFLVFLVCVVGIVGNAMVVLTTRDMHMPTNGYLVSLALADLTVLVAAGLPTVSKSLAGQWVCGHAGCLGITCLRYLGIRASNSSVPAFAAEREAVCVVAGVWGTTSVYCLFWFFLVALDAGGHRGPQPAPAHLPAGLHRLLRYALLEATVLYSLIGRVLLQSSPAHLPQLGDQLGGQHGGGEDWPEPGTQGRQLCGPGRVTPMLVVVVPLFAVLWMPYRTLVLLYSFVARAFLDPWGLLFCRTCVYTNSAINPNIYSLTSPKFRLPSSGCAGEGWRIHRGARLASAPPATAWTPEDADPRDPSRLPRFAPVLGPVRWWLAGPGEGRHSFANGSSGSPVPSLPMNEDWSRVLVLAQWLDSIWVAPSPLL</sequence>
<accession>A0A4U1EKY6</accession>
<keyword evidence="4 10" id="KW-0812">Transmembrane</keyword>
<dbReference type="PRINTS" id="PR00237">
    <property type="entry name" value="GPCRRHODOPSN"/>
</dbReference>
<comment type="function">
    <text evidence="1">Receptor for thyrotropin-releasing hormone (TRH). Upon ligand binding, this G-protein-coupled receptor triggers activation of the phosphatidylinositol (IP3)-calcium-protein kinase C (PKC) pathway.</text>
</comment>
<dbReference type="Proteomes" id="UP000308365">
    <property type="component" value="Unassembled WGS sequence"/>
</dbReference>
<dbReference type="AlphaFoldDB" id="A0A4U1EKY6"/>
<comment type="subcellular location">
    <subcellularLocation>
        <location evidence="2">Membrane</location>
    </subcellularLocation>
</comment>
<keyword evidence="6" id="KW-0675">Receptor</keyword>
<dbReference type="EMBL" id="RWIC01001272">
    <property type="protein sequence ID" value="TKC36607.1"/>
    <property type="molecule type" value="Genomic_DNA"/>
</dbReference>
<evidence type="ECO:0000256" key="1">
    <source>
        <dbReference type="ARBA" id="ARBA00004100"/>
    </source>
</evidence>
<dbReference type="PANTHER" id="PTHR46061:SF5">
    <property type="entry name" value="THYROTROPIN-RELEASING HORMONE RECEPTOR"/>
    <property type="match status" value="1"/>
</dbReference>
<evidence type="ECO:0000256" key="10">
    <source>
        <dbReference type="SAM" id="Phobius"/>
    </source>
</evidence>
<dbReference type="GO" id="GO:0016020">
    <property type="term" value="C:membrane"/>
    <property type="evidence" value="ECO:0007669"/>
    <property type="project" value="UniProtKB-SubCell"/>
</dbReference>
<evidence type="ECO:0000256" key="9">
    <source>
        <dbReference type="SAM" id="MobiDB-lite"/>
    </source>
</evidence>
<dbReference type="InterPro" id="IPR017452">
    <property type="entry name" value="GPCR_Rhodpsn_7TM"/>
</dbReference>
<feature type="transmembrane region" description="Helical" evidence="10">
    <location>
        <begin position="525"/>
        <end position="543"/>
    </location>
</feature>
<evidence type="ECO:0000256" key="6">
    <source>
        <dbReference type="ARBA" id="ARBA00023040"/>
    </source>
</evidence>
<name>A0A4U1EKY6_MONMO</name>
<feature type="region of interest" description="Disordered" evidence="9">
    <location>
        <begin position="112"/>
        <end position="163"/>
    </location>
</feature>
<dbReference type="PRINTS" id="PR00751">
    <property type="entry name" value="THYROLIBRINR"/>
</dbReference>
<feature type="domain" description="G-protein coupled receptors family 1 profile" evidence="11">
    <location>
        <begin position="336"/>
        <end position="417"/>
    </location>
</feature>
<organism evidence="12 13">
    <name type="scientific">Monodon monoceros</name>
    <name type="common">Narwhal</name>
    <name type="synonym">Ceratodon monodon</name>
    <dbReference type="NCBI Taxonomy" id="40151"/>
    <lineage>
        <taxon>Eukaryota</taxon>
        <taxon>Metazoa</taxon>
        <taxon>Chordata</taxon>
        <taxon>Craniata</taxon>
        <taxon>Vertebrata</taxon>
        <taxon>Euteleostomi</taxon>
        <taxon>Mammalia</taxon>
        <taxon>Eutheria</taxon>
        <taxon>Laurasiatheria</taxon>
        <taxon>Artiodactyla</taxon>
        <taxon>Whippomorpha</taxon>
        <taxon>Cetacea</taxon>
        <taxon>Odontoceti</taxon>
        <taxon>Monodontidae</taxon>
        <taxon>Monodon</taxon>
    </lineage>
</organism>
<feature type="compositionally biased region" description="Basic and acidic residues" evidence="9">
    <location>
        <begin position="1"/>
        <end position="18"/>
    </location>
</feature>
<protein>
    <recommendedName>
        <fullName evidence="3">Thyrotropin-releasing hormone receptor</fullName>
    </recommendedName>
    <alternativeName>
        <fullName evidence="8">Thyroliberin receptor</fullName>
    </alternativeName>
</protein>
<keyword evidence="7 10" id="KW-0472">Membrane</keyword>
<reference evidence="13" key="1">
    <citation type="journal article" date="2019" name="IScience">
        <title>Narwhal Genome Reveals Long-Term Low Genetic Diversity despite Current Large Abundance Size.</title>
        <authorList>
            <person name="Westbury M.V."/>
            <person name="Petersen B."/>
            <person name="Garde E."/>
            <person name="Heide-Jorgensen M.P."/>
            <person name="Lorenzen E.D."/>
        </authorList>
    </citation>
    <scope>NUCLEOTIDE SEQUENCE [LARGE SCALE GENOMIC DNA]</scope>
</reference>
<dbReference type="GO" id="GO:0004997">
    <property type="term" value="F:thyrotropin-releasing hormone receptor activity"/>
    <property type="evidence" value="ECO:0007669"/>
    <property type="project" value="InterPro"/>
</dbReference>
<dbReference type="SUPFAM" id="SSF81321">
    <property type="entry name" value="Family A G protein-coupled receptor-like"/>
    <property type="match status" value="1"/>
</dbReference>
<feature type="transmembrane region" description="Helical" evidence="10">
    <location>
        <begin position="382"/>
        <end position="401"/>
    </location>
</feature>
<evidence type="ECO:0000256" key="3">
    <source>
        <dbReference type="ARBA" id="ARBA00018873"/>
    </source>
</evidence>
<dbReference type="InterPro" id="IPR002120">
    <property type="entry name" value="TRH_rcpt_1"/>
</dbReference>
<evidence type="ECO:0000256" key="7">
    <source>
        <dbReference type="ARBA" id="ARBA00023136"/>
    </source>
</evidence>
<dbReference type="InterPro" id="IPR000276">
    <property type="entry name" value="GPCR_Rhodpsn"/>
</dbReference>
<feature type="region of interest" description="Disordered" evidence="9">
    <location>
        <begin position="1"/>
        <end position="31"/>
    </location>
</feature>
<gene>
    <name evidence="12" type="ORF">EI555_017004</name>
</gene>
<keyword evidence="5 10" id="KW-1133">Transmembrane helix</keyword>
<feature type="transmembrane region" description="Helical" evidence="10">
    <location>
        <begin position="323"/>
        <end position="345"/>
    </location>
</feature>
<comment type="caution">
    <text evidence="12">The sequence shown here is derived from an EMBL/GenBank/DDBJ whole genome shotgun (WGS) entry which is preliminary data.</text>
</comment>
<evidence type="ECO:0000256" key="8">
    <source>
        <dbReference type="ARBA" id="ARBA00032251"/>
    </source>
</evidence>
<dbReference type="Pfam" id="PF00001">
    <property type="entry name" value="7tm_1"/>
    <property type="match status" value="2"/>
</dbReference>
<feature type="non-terminal residue" evidence="12">
    <location>
        <position position="693"/>
    </location>
</feature>
<feature type="non-terminal residue" evidence="12">
    <location>
        <position position="1"/>
    </location>
</feature>
<dbReference type="PANTHER" id="PTHR46061">
    <property type="entry name" value="THYROTROPIN-RELEASING HORMONE RECEPTOR"/>
    <property type="match status" value="1"/>
</dbReference>
<evidence type="ECO:0000256" key="4">
    <source>
        <dbReference type="ARBA" id="ARBA00022692"/>
    </source>
</evidence>